<evidence type="ECO:0000313" key="2">
    <source>
        <dbReference type="Proteomes" id="UP000193144"/>
    </source>
</evidence>
<dbReference type="Proteomes" id="UP000193144">
    <property type="component" value="Unassembled WGS sequence"/>
</dbReference>
<reference evidence="1 2" key="1">
    <citation type="submission" date="2016-07" db="EMBL/GenBank/DDBJ databases">
        <title>Pervasive Adenine N6-methylation of Active Genes in Fungi.</title>
        <authorList>
            <consortium name="DOE Joint Genome Institute"/>
            <person name="Mondo S.J."/>
            <person name="Dannebaum R.O."/>
            <person name="Kuo R.C."/>
            <person name="Labutti K."/>
            <person name="Haridas S."/>
            <person name="Kuo A."/>
            <person name="Salamov A."/>
            <person name="Ahrendt S.R."/>
            <person name="Lipzen A."/>
            <person name="Sullivan W."/>
            <person name="Andreopoulos W.B."/>
            <person name="Clum A."/>
            <person name="Lindquist E."/>
            <person name="Daum C."/>
            <person name="Ramamoorthy G.K."/>
            <person name="Gryganskyi A."/>
            <person name="Culley D."/>
            <person name="Magnuson J.K."/>
            <person name="James T.Y."/>
            <person name="O'Malley M.A."/>
            <person name="Stajich J.E."/>
            <person name="Spatafora J.W."/>
            <person name="Visel A."/>
            <person name="Grigoriev I.V."/>
        </authorList>
    </citation>
    <scope>NUCLEOTIDE SEQUENCE [LARGE SCALE GENOMIC DNA]</scope>
    <source>
        <strain evidence="1 2">CBS 115471</strain>
    </source>
</reference>
<proteinExistence type="predicted"/>
<gene>
    <name evidence="1" type="ORF">BCR34DRAFT_354402</name>
</gene>
<protein>
    <submittedName>
        <fullName evidence="1">Uncharacterized protein</fullName>
    </submittedName>
</protein>
<comment type="caution">
    <text evidence="1">The sequence shown here is derived from an EMBL/GenBank/DDBJ whole genome shotgun (WGS) entry which is preliminary data.</text>
</comment>
<name>A0A1Y1ZJ33_9PLEO</name>
<sequence length="191" mass="21054">MAHTHDPRIRPVLQRNFFGTDRCPRSDMIDSGRALRPALEMSALRSHSALPRSSLMAAMAADARRSTTLVLSRMVMTKIDSFVACSDVASTFSVLGCGFLSMGITKRIINQKQKGVEKGMRCDHKERTASDPRTLGLWTWELDVDDLGMHACGLGEAEQTTPGLAVCAFCYHFSLANDQSLVCDHCSLKFL</sequence>
<accession>A0A1Y1ZJ33</accession>
<organism evidence="1 2">
    <name type="scientific">Clohesyomyces aquaticus</name>
    <dbReference type="NCBI Taxonomy" id="1231657"/>
    <lineage>
        <taxon>Eukaryota</taxon>
        <taxon>Fungi</taxon>
        <taxon>Dikarya</taxon>
        <taxon>Ascomycota</taxon>
        <taxon>Pezizomycotina</taxon>
        <taxon>Dothideomycetes</taxon>
        <taxon>Pleosporomycetidae</taxon>
        <taxon>Pleosporales</taxon>
        <taxon>Lindgomycetaceae</taxon>
        <taxon>Clohesyomyces</taxon>
    </lineage>
</organism>
<keyword evidence="2" id="KW-1185">Reference proteome</keyword>
<evidence type="ECO:0000313" key="1">
    <source>
        <dbReference type="EMBL" id="ORY10270.1"/>
    </source>
</evidence>
<dbReference type="AlphaFoldDB" id="A0A1Y1ZJ33"/>
<dbReference type="EMBL" id="MCFA01000075">
    <property type="protein sequence ID" value="ORY10270.1"/>
    <property type="molecule type" value="Genomic_DNA"/>
</dbReference>